<evidence type="ECO:0000313" key="4">
    <source>
        <dbReference type="EMBL" id="KAK7066995.1"/>
    </source>
</evidence>
<dbReference type="Pfam" id="PF00379">
    <property type="entry name" value="Chitin_bind_4"/>
    <property type="match status" value="1"/>
</dbReference>
<comment type="caution">
    <text evidence="4">The sequence shown here is derived from an EMBL/GenBank/DDBJ whole genome shotgun (WGS) entry which is preliminary data.</text>
</comment>
<keyword evidence="1 2" id="KW-0193">Cuticle</keyword>
<dbReference type="InterPro" id="IPR031311">
    <property type="entry name" value="CHIT_BIND_RR_consensus"/>
</dbReference>
<feature type="compositionally biased region" description="Polar residues" evidence="3">
    <location>
        <begin position="707"/>
        <end position="718"/>
    </location>
</feature>
<protein>
    <submittedName>
        <fullName evidence="4">Uncharacterized protein</fullName>
    </submittedName>
</protein>
<reference evidence="4 5" key="1">
    <citation type="submission" date="2023-11" db="EMBL/GenBank/DDBJ databases">
        <title>Halocaridina rubra genome assembly.</title>
        <authorList>
            <person name="Smith C."/>
        </authorList>
    </citation>
    <scope>NUCLEOTIDE SEQUENCE [LARGE SCALE GENOMIC DNA]</scope>
    <source>
        <strain evidence="4">EP-1</strain>
        <tissue evidence="4">Whole</tissue>
    </source>
</reference>
<feature type="region of interest" description="Disordered" evidence="3">
    <location>
        <begin position="197"/>
        <end position="216"/>
    </location>
</feature>
<dbReference type="PROSITE" id="PS00233">
    <property type="entry name" value="CHIT_BIND_RR_1"/>
    <property type="match status" value="1"/>
</dbReference>
<feature type="compositionally biased region" description="Polar residues" evidence="3">
    <location>
        <begin position="590"/>
        <end position="600"/>
    </location>
</feature>
<gene>
    <name evidence="4" type="ORF">SK128_007731</name>
</gene>
<evidence type="ECO:0000256" key="2">
    <source>
        <dbReference type="PROSITE-ProRule" id="PRU00497"/>
    </source>
</evidence>
<feature type="region of interest" description="Disordered" evidence="3">
    <location>
        <begin position="507"/>
        <end position="631"/>
    </location>
</feature>
<dbReference type="AlphaFoldDB" id="A0AAN8WVF1"/>
<feature type="compositionally biased region" description="Basic and acidic residues" evidence="3">
    <location>
        <begin position="199"/>
        <end position="216"/>
    </location>
</feature>
<feature type="region of interest" description="Disordered" evidence="3">
    <location>
        <begin position="697"/>
        <end position="720"/>
    </location>
</feature>
<name>A0AAN8WVF1_HALRR</name>
<feature type="compositionally biased region" description="Basic and acidic residues" evidence="3">
    <location>
        <begin position="834"/>
        <end position="850"/>
    </location>
</feature>
<dbReference type="Proteomes" id="UP001381693">
    <property type="component" value="Unassembled WGS sequence"/>
</dbReference>
<feature type="compositionally biased region" description="Polar residues" evidence="3">
    <location>
        <begin position="554"/>
        <end position="579"/>
    </location>
</feature>
<feature type="region of interest" description="Disordered" evidence="3">
    <location>
        <begin position="832"/>
        <end position="858"/>
    </location>
</feature>
<dbReference type="GO" id="GO:0042302">
    <property type="term" value="F:structural constituent of cuticle"/>
    <property type="evidence" value="ECO:0007669"/>
    <property type="project" value="UniProtKB-UniRule"/>
</dbReference>
<organism evidence="4 5">
    <name type="scientific">Halocaridina rubra</name>
    <name type="common">Hawaiian red shrimp</name>
    <dbReference type="NCBI Taxonomy" id="373956"/>
    <lineage>
        <taxon>Eukaryota</taxon>
        <taxon>Metazoa</taxon>
        <taxon>Ecdysozoa</taxon>
        <taxon>Arthropoda</taxon>
        <taxon>Crustacea</taxon>
        <taxon>Multicrustacea</taxon>
        <taxon>Malacostraca</taxon>
        <taxon>Eumalacostraca</taxon>
        <taxon>Eucarida</taxon>
        <taxon>Decapoda</taxon>
        <taxon>Pleocyemata</taxon>
        <taxon>Caridea</taxon>
        <taxon>Atyoidea</taxon>
        <taxon>Atyidae</taxon>
        <taxon>Halocaridina</taxon>
    </lineage>
</organism>
<evidence type="ECO:0000256" key="1">
    <source>
        <dbReference type="ARBA" id="ARBA00022460"/>
    </source>
</evidence>
<dbReference type="InterPro" id="IPR000618">
    <property type="entry name" value="Insect_cuticle"/>
</dbReference>
<evidence type="ECO:0000256" key="3">
    <source>
        <dbReference type="SAM" id="MobiDB-lite"/>
    </source>
</evidence>
<accession>A0AAN8WVF1</accession>
<sequence length="1174" mass="130303">MIISLPCLVTNAPRLAHQNDWSSWITSGQREVNLSKKREIQPLTKPQLHEFTFSEKQKSTAESATDDTLFVPENKYEEMIGTLAVSRETPSVKKPLLENIHGTNKSELEVRVATLLESAKDGNLTDISLTNTTPSTVSADQVVDILNNIIQSHHDVENDSWGNGSDMIEVFTITPDHIITLESAEYVPDDILPFGISQKKPDRLEGQKDETTKAEHTENASLTDIIEERITKAPVHETGTRSVANETDAYDEQTELKSSSGNHNSFLFRSNNGQLHVSKNTMIDKTAKENESAVKTTQESTAKVEDAINIFKPDESTPSPKIIKIVEFKNQTLRVPSDHLALSFGKTTTEREHRQDRQVAERRGKAVRTFSASGVGNREINYSVFDNNSKQVFGHQATYLQRAQHGTYFVHFSDGTVLLVTYTADINGYRPTLRYFKSLAELNNYFAANPNTVNFHKQPVPEKPHIGTFGVPPNRPNAITPSPFGLQPNRPNAITPSPFGLQPNRPNAITPSPFGLQPNRPNAITPSPFGLQPNRPSPFGMQPNRPNPFGIQPNRPNAITPSHKITTPRKTISQSTTPSADGVNVDSEVDTATTEVSLGNETDELKEDTSTPDDQISTSTQGSSTDSPSQTLETVTMDSDVMTSHSEPVDVEIPSSTNTVTIMEGLLSTVTMPYGESGIEPESSVDYSDLSEDNLISDTTDDDISNKHTTTVVSPTNESNEECSEFDDELKCSQTTKSRTTVSDDHTDISTQFFVTEQSSENDSVDSFSESITSLPPDNNMTDTFFTASETTTFLYEKSEDYDTTESGQLTTDYFTIDDGETLTTTESYQNKLAENKDSDSDRIKNSREVDQDDETPELPLHMQDTILSQTYLDPDADYELIYSNTEKSSEGFFTTALSTIGESVTESSWTGRDDMSIQDSDETKLNEIVQILPPPTPKEQALLMALMPKHLNVKDGWGSGLSPNSVDASSTKIIKFNTSITQSANVTPIIPYGNITPEYITIAVFPPQDPETFESEQSPNILVYQLQNASLTTGSSKSETISINNSSADVVLKKAEYFMFRPTFPSISQARPMLPFRNSRMKNHPRKLPFLLTTGLRPRPLATNTQTLSKSLPEPPEIGYKRELGQLLSQPTFSRDYPVTTKLPPYLSERFFKHWLNRRHNFSLPRSALKSPS</sequence>
<dbReference type="PROSITE" id="PS51155">
    <property type="entry name" value="CHIT_BIND_RR_2"/>
    <property type="match status" value="1"/>
</dbReference>
<feature type="region of interest" description="Disordered" evidence="3">
    <location>
        <begin position="237"/>
        <end position="263"/>
    </location>
</feature>
<evidence type="ECO:0000313" key="5">
    <source>
        <dbReference type="Proteomes" id="UP001381693"/>
    </source>
</evidence>
<proteinExistence type="predicted"/>
<feature type="compositionally biased region" description="Polar residues" evidence="3">
    <location>
        <begin position="612"/>
        <end position="631"/>
    </location>
</feature>
<dbReference type="EMBL" id="JAXCGZ010018960">
    <property type="protein sequence ID" value="KAK7066995.1"/>
    <property type="molecule type" value="Genomic_DNA"/>
</dbReference>
<feature type="region of interest" description="Disordered" evidence="3">
    <location>
        <begin position="757"/>
        <end position="781"/>
    </location>
</feature>
<keyword evidence="5" id="KW-1185">Reference proteome</keyword>